<dbReference type="EMBL" id="JBIGHW010000006">
    <property type="protein sequence ID" value="MFG6441646.1"/>
    <property type="molecule type" value="Genomic_DNA"/>
</dbReference>
<name>A0ABW7FJZ8_9BURK</name>
<protein>
    <submittedName>
        <fullName evidence="5">Efflux RND transporter periplasmic adaptor subunit</fullName>
    </submittedName>
</protein>
<keyword evidence="6" id="KW-1185">Reference proteome</keyword>
<dbReference type="Proteomes" id="UP001606301">
    <property type="component" value="Unassembled WGS sequence"/>
</dbReference>
<organism evidence="5 6">
    <name type="scientific">Pelomonas margarita</name>
    <dbReference type="NCBI Taxonomy" id="3299031"/>
    <lineage>
        <taxon>Bacteria</taxon>
        <taxon>Pseudomonadati</taxon>
        <taxon>Pseudomonadota</taxon>
        <taxon>Betaproteobacteria</taxon>
        <taxon>Burkholderiales</taxon>
        <taxon>Sphaerotilaceae</taxon>
        <taxon>Roseateles</taxon>
    </lineage>
</organism>
<dbReference type="NCBIfam" id="TIGR01730">
    <property type="entry name" value="RND_mfp"/>
    <property type="match status" value="1"/>
</dbReference>
<accession>A0ABW7FJZ8</accession>
<dbReference type="Pfam" id="PF25917">
    <property type="entry name" value="BSH_RND"/>
    <property type="match status" value="1"/>
</dbReference>
<comment type="similarity">
    <text evidence="1">Belongs to the membrane fusion protein (MFP) (TC 8.A.1) family.</text>
</comment>
<dbReference type="PANTHER" id="PTHR30469">
    <property type="entry name" value="MULTIDRUG RESISTANCE PROTEIN MDTA"/>
    <property type="match status" value="1"/>
</dbReference>
<evidence type="ECO:0000313" key="6">
    <source>
        <dbReference type="Proteomes" id="UP001606301"/>
    </source>
</evidence>
<evidence type="ECO:0000256" key="1">
    <source>
        <dbReference type="ARBA" id="ARBA00009477"/>
    </source>
</evidence>
<dbReference type="Gene3D" id="1.10.287.470">
    <property type="entry name" value="Helix hairpin bin"/>
    <property type="match status" value="1"/>
</dbReference>
<comment type="caution">
    <text evidence="5">The sequence shown here is derived from an EMBL/GenBank/DDBJ whole genome shotgun (WGS) entry which is preliminary data.</text>
</comment>
<gene>
    <name evidence="5" type="ORF">ACG0Z3_13245</name>
</gene>
<dbReference type="PANTHER" id="PTHR30469:SF15">
    <property type="entry name" value="HLYD FAMILY OF SECRETION PROTEINS"/>
    <property type="match status" value="1"/>
</dbReference>
<feature type="domain" description="Multidrug resistance protein MdtA-like barrel-sandwich hybrid" evidence="3">
    <location>
        <begin position="38"/>
        <end position="185"/>
    </location>
</feature>
<reference evidence="5 6" key="1">
    <citation type="submission" date="2024-08" db="EMBL/GenBank/DDBJ databases">
        <authorList>
            <person name="Lu H."/>
        </authorList>
    </citation>
    <scope>NUCLEOTIDE SEQUENCE [LARGE SCALE GENOMIC DNA]</scope>
    <source>
        <strain evidence="5 6">LKC17W</strain>
    </source>
</reference>
<dbReference type="InterPro" id="IPR058792">
    <property type="entry name" value="Beta-barrel_RND_2"/>
</dbReference>
<evidence type="ECO:0000259" key="3">
    <source>
        <dbReference type="Pfam" id="PF25917"/>
    </source>
</evidence>
<dbReference type="InterPro" id="IPR058625">
    <property type="entry name" value="MdtA-like_BSH"/>
</dbReference>
<dbReference type="Pfam" id="PF25954">
    <property type="entry name" value="Beta-barrel_RND_2"/>
    <property type="match status" value="1"/>
</dbReference>
<evidence type="ECO:0000259" key="4">
    <source>
        <dbReference type="Pfam" id="PF25954"/>
    </source>
</evidence>
<dbReference type="SUPFAM" id="SSF111369">
    <property type="entry name" value="HlyD-like secretion proteins"/>
    <property type="match status" value="1"/>
</dbReference>
<feature type="signal peptide" evidence="2">
    <location>
        <begin position="1"/>
        <end position="19"/>
    </location>
</feature>
<feature type="domain" description="CusB-like beta-barrel" evidence="4">
    <location>
        <begin position="192"/>
        <end position="262"/>
    </location>
</feature>
<sequence>MNASPLLLLFTLTTAPALAADYVGIVHARHKLSLSLPVTGIVAKVAVEAGQRVGAGQTLVQLDERPQALEEQRRRTQFEDQSELRATEERLKVVQPLAEDARKLAASRGALSREDAARNELDFIATRGRLAQLQVQKAREKLELQLAEADRQQRRLAAPVAGVVTKVGIDVGEWAKPGDTLVELVDASVLHLRVNIPAAVARKLKEGQALPVHIDGGEAVNGTISLVSPVTDAASGLVEVRVRFANTGGRIAAGSKGIVKLDGGATK</sequence>
<evidence type="ECO:0000313" key="5">
    <source>
        <dbReference type="EMBL" id="MFG6441646.1"/>
    </source>
</evidence>
<evidence type="ECO:0000256" key="2">
    <source>
        <dbReference type="SAM" id="SignalP"/>
    </source>
</evidence>
<keyword evidence="2" id="KW-0732">Signal</keyword>
<dbReference type="Gene3D" id="2.40.30.170">
    <property type="match status" value="1"/>
</dbReference>
<dbReference type="RefSeq" id="WP_394398088.1">
    <property type="nucleotide sequence ID" value="NZ_JBIGHW010000006.1"/>
</dbReference>
<dbReference type="Gene3D" id="2.40.50.100">
    <property type="match status" value="1"/>
</dbReference>
<dbReference type="InterPro" id="IPR006143">
    <property type="entry name" value="RND_pump_MFP"/>
</dbReference>
<proteinExistence type="inferred from homology"/>
<feature type="chain" id="PRO_5045301532" evidence="2">
    <location>
        <begin position="20"/>
        <end position="267"/>
    </location>
</feature>